<dbReference type="OrthoDB" id="27408at10239"/>
<accession>A0A127KLA1</accession>
<reference evidence="1 2" key="1">
    <citation type="submission" date="2016-01" db="EMBL/GenBank/DDBJ databases">
        <title>The genomic content and context of auxiliary metabolic genes in marine cyanophages.</title>
        <authorList>
            <person name="Marston M.F."/>
            <person name="Martiny J.B.H."/>
            <person name="Crummett L.T."/>
        </authorList>
    </citation>
    <scope>NUCLEOTIDE SEQUENCE [LARGE SCALE GENOMIC DNA]</scope>
    <source>
        <strain evidence="1">RW_29_0704</strain>
    </source>
</reference>
<proteinExistence type="predicted"/>
<dbReference type="Pfam" id="PF24012">
    <property type="entry name" value="DUF7326"/>
    <property type="match status" value="1"/>
</dbReference>
<evidence type="ECO:0000313" key="2">
    <source>
        <dbReference type="Proteomes" id="UP000201797"/>
    </source>
</evidence>
<dbReference type="Proteomes" id="UP000201797">
    <property type="component" value="Segment"/>
</dbReference>
<dbReference type="RefSeq" id="YP_009302162.1">
    <property type="nucleotide sequence ID" value="NC_031242.1"/>
</dbReference>
<keyword evidence="2" id="KW-1185">Reference proteome</keyword>
<dbReference type="InterPro" id="IPR055750">
    <property type="entry name" value="DUF7326"/>
</dbReference>
<protein>
    <submittedName>
        <fullName evidence="1">Uncharacterized protein</fullName>
    </submittedName>
</protein>
<gene>
    <name evidence="1" type="ORF">R290704_081</name>
</gene>
<name>A0A127KLA1_9CAUD</name>
<evidence type="ECO:0000313" key="1">
    <source>
        <dbReference type="EMBL" id="AMO42863.1"/>
    </source>
</evidence>
<dbReference type="KEGG" id="vg:29124085"/>
<organism evidence="1 2">
    <name type="scientific">Cyanophage S-RIM50</name>
    <dbReference type="NCBI Taxonomy" id="687803"/>
    <lineage>
        <taxon>Viruses</taxon>
        <taxon>Duplodnaviria</taxon>
        <taxon>Heunggongvirae</taxon>
        <taxon>Uroviricota</taxon>
        <taxon>Caudoviricetes</taxon>
        <taxon>Pantevenvirales</taxon>
        <taxon>Kyanoviridae</taxon>
        <taxon>Neptunevirus</taxon>
        <taxon>Neptunevirus srim50</taxon>
    </lineage>
</organism>
<dbReference type="EMBL" id="KU594605">
    <property type="protein sequence ID" value="AMO42863.1"/>
    <property type="molecule type" value="Genomic_DNA"/>
</dbReference>
<dbReference type="GeneID" id="29124085"/>
<sequence length="70" mass="8252">MTITPNDNIIDRDTLQDAMIQQILDDMDIKTMMAILYDNMQESYDKYSIDELISEVEEYYPHLLEEAQCA</sequence>